<dbReference type="HOGENOM" id="CLU_1780926_0_0_1"/>
<protein>
    <submittedName>
        <fullName evidence="2">Uncharacterized protein</fullName>
    </submittedName>
</protein>
<keyword evidence="3" id="KW-1185">Reference proteome</keyword>
<dbReference type="Proteomes" id="UP000013827">
    <property type="component" value="Unassembled WGS sequence"/>
</dbReference>
<accession>A0A0D3J8E7</accession>
<evidence type="ECO:0000313" key="3">
    <source>
        <dbReference type="Proteomes" id="UP000013827"/>
    </source>
</evidence>
<reference evidence="3" key="1">
    <citation type="journal article" date="2013" name="Nature">
        <title>Pan genome of the phytoplankton Emiliania underpins its global distribution.</title>
        <authorList>
            <person name="Read B.A."/>
            <person name="Kegel J."/>
            <person name="Klute M.J."/>
            <person name="Kuo A."/>
            <person name="Lefebvre S.C."/>
            <person name="Maumus F."/>
            <person name="Mayer C."/>
            <person name="Miller J."/>
            <person name="Monier A."/>
            <person name="Salamov A."/>
            <person name="Young J."/>
            <person name="Aguilar M."/>
            <person name="Claverie J.M."/>
            <person name="Frickenhaus S."/>
            <person name="Gonzalez K."/>
            <person name="Herman E.K."/>
            <person name="Lin Y.C."/>
            <person name="Napier J."/>
            <person name="Ogata H."/>
            <person name="Sarno A.F."/>
            <person name="Shmutz J."/>
            <person name="Schroeder D."/>
            <person name="de Vargas C."/>
            <person name="Verret F."/>
            <person name="von Dassow P."/>
            <person name="Valentin K."/>
            <person name="Van de Peer Y."/>
            <person name="Wheeler G."/>
            <person name="Dacks J.B."/>
            <person name="Delwiche C.F."/>
            <person name="Dyhrman S.T."/>
            <person name="Glockner G."/>
            <person name="John U."/>
            <person name="Richards T."/>
            <person name="Worden A.Z."/>
            <person name="Zhang X."/>
            <person name="Grigoriev I.V."/>
            <person name="Allen A.E."/>
            <person name="Bidle K."/>
            <person name="Borodovsky M."/>
            <person name="Bowler C."/>
            <person name="Brownlee C."/>
            <person name="Cock J.M."/>
            <person name="Elias M."/>
            <person name="Gladyshev V.N."/>
            <person name="Groth M."/>
            <person name="Guda C."/>
            <person name="Hadaegh A."/>
            <person name="Iglesias-Rodriguez M.D."/>
            <person name="Jenkins J."/>
            <person name="Jones B.M."/>
            <person name="Lawson T."/>
            <person name="Leese F."/>
            <person name="Lindquist E."/>
            <person name="Lobanov A."/>
            <person name="Lomsadze A."/>
            <person name="Malik S.B."/>
            <person name="Marsh M.E."/>
            <person name="Mackinder L."/>
            <person name="Mock T."/>
            <person name="Mueller-Roeber B."/>
            <person name="Pagarete A."/>
            <person name="Parker M."/>
            <person name="Probert I."/>
            <person name="Quesneville H."/>
            <person name="Raines C."/>
            <person name="Rensing S.A."/>
            <person name="Riano-Pachon D.M."/>
            <person name="Richier S."/>
            <person name="Rokitta S."/>
            <person name="Shiraiwa Y."/>
            <person name="Soanes D.M."/>
            <person name="van der Giezen M."/>
            <person name="Wahlund T.M."/>
            <person name="Williams B."/>
            <person name="Wilson W."/>
            <person name="Wolfe G."/>
            <person name="Wurch L.L."/>
        </authorList>
    </citation>
    <scope>NUCLEOTIDE SEQUENCE</scope>
</reference>
<evidence type="ECO:0000313" key="2">
    <source>
        <dbReference type="EnsemblProtists" id="EOD19782"/>
    </source>
</evidence>
<dbReference type="GeneID" id="17265328"/>
<evidence type="ECO:0000256" key="1">
    <source>
        <dbReference type="SAM" id="SignalP"/>
    </source>
</evidence>
<name>A0A0D3J8E7_EMIH1</name>
<dbReference type="AlphaFoldDB" id="A0A0D3J8E7"/>
<dbReference type="RefSeq" id="XP_005772211.1">
    <property type="nucleotide sequence ID" value="XM_005772154.1"/>
</dbReference>
<feature type="chain" id="PRO_5044291357" evidence="1">
    <location>
        <begin position="21"/>
        <end position="146"/>
    </location>
</feature>
<reference evidence="2" key="2">
    <citation type="submission" date="2024-10" db="UniProtKB">
        <authorList>
            <consortium name="EnsemblProtists"/>
        </authorList>
    </citation>
    <scope>IDENTIFICATION</scope>
</reference>
<organism evidence="2 3">
    <name type="scientific">Emiliania huxleyi (strain CCMP1516)</name>
    <dbReference type="NCBI Taxonomy" id="280463"/>
    <lineage>
        <taxon>Eukaryota</taxon>
        <taxon>Haptista</taxon>
        <taxon>Haptophyta</taxon>
        <taxon>Prymnesiophyceae</taxon>
        <taxon>Isochrysidales</taxon>
        <taxon>Noelaerhabdaceae</taxon>
        <taxon>Emiliania</taxon>
    </lineage>
</organism>
<proteinExistence type="predicted"/>
<dbReference type="EnsemblProtists" id="EOD19782">
    <property type="protein sequence ID" value="EOD19782"/>
    <property type="gene ID" value="EMIHUDRAFT_242628"/>
</dbReference>
<dbReference type="KEGG" id="ehx:EMIHUDRAFT_242628"/>
<sequence length="146" mass="16133">MWTRLTADLLSRAWAMPTSALVLAVSPTPGCTDAAGDGHLSITLPPAVNVREARAWLFWPRRALDSGVHYHVVTDINGCQSTWEFTIACGAGDLLSLDNDAWSVLVRFLDARAVAALLRTANSLRQEPMFGRIHFLWTVFQAQEQL</sequence>
<keyword evidence="1" id="KW-0732">Signal</keyword>
<dbReference type="PaxDb" id="2903-EOD19782"/>
<feature type="signal peptide" evidence="1">
    <location>
        <begin position="1"/>
        <end position="20"/>
    </location>
</feature>